<evidence type="ECO:0000256" key="5">
    <source>
        <dbReference type="ARBA" id="ARBA00022692"/>
    </source>
</evidence>
<dbReference type="InterPro" id="IPR051629">
    <property type="entry name" value="Sulfite_efflux_TDT"/>
</dbReference>
<evidence type="ECO:0000256" key="8">
    <source>
        <dbReference type="SAM" id="Phobius"/>
    </source>
</evidence>
<feature type="transmembrane region" description="Helical" evidence="8">
    <location>
        <begin position="59"/>
        <end position="81"/>
    </location>
</feature>
<dbReference type="EMBL" id="CP058935">
    <property type="protein sequence ID" value="QLI70595.1"/>
    <property type="molecule type" value="Genomic_DNA"/>
</dbReference>
<feature type="transmembrane region" description="Helical" evidence="8">
    <location>
        <begin position="102"/>
        <end position="124"/>
    </location>
</feature>
<evidence type="ECO:0000256" key="6">
    <source>
        <dbReference type="ARBA" id="ARBA00022989"/>
    </source>
</evidence>
<keyword evidence="7 8" id="KW-0472">Membrane</keyword>
<protein>
    <submittedName>
        <fullName evidence="9">Sulfite efflux pump SSU1</fullName>
    </submittedName>
</protein>
<keyword evidence="3" id="KW-0813">Transport</keyword>
<feature type="transmembrane region" description="Helical" evidence="8">
    <location>
        <begin position="30"/>
        <end position="47"/>
    </location>
</feature>
<evidence type="ECO:0000256" key="4">
    <source>
        <dbReference type="ARBA" id="ARBA00022475"/>
    </source>
</evidence>
<name>A0A7D5UZB8_9HYPO</name>
<sequence>MNNLGDSVHHEDARRLSPARRAFTSFTTRWFLIPQGTGILAIVLNQLPYQFHGLHTISVVFWFLNIVLLAAMLAIFLLRLLASPRVVARSIATDTTEAACTASISIAFMSCIQMLSLVVIPSWGGRGWSLAVYILWWANCAFAVLACIGLPDVFVRSIRSEGGLARSFTPVVQLPLIAALTSAAGAGTLCQSAVLGAAQKVPMIVVAYLEIGLALPTVLAFDVLYLARLLQPWEEPAGSHHEFPPEQMYSHMVLCGPWGQSSFALQTLGKAVFQLKGGFGASGQAALLFSNQGADTVAFASILVGLVNWGQGTFWWAFAIVSITRSVVARLKQNHSIAFHLSLWATVFPWGVYANSAIQLGRTLPSAAFKIWSTVLVVILVLIWFLCSQVVYETMIEFVDKSVQVPNAVKAKWTAEAKKWSLPYWHFARLAIHCRILIPTRCY</sequence>
<evidence type="ECO:0000256" key="1">
    <source>
        <dbReference type="ARBA" id="ARBA00004651"/>
    </source>
</evidence>
<evidence type="ECO:0000256" key="3">
    <source>
        <dbReference type="ARBA" id="ARBA00022448"/>
    </source>
</evidence>
<reference evidence="9 10" key="1">
    <citation type="submission" date="2020-07" db="EMBL/GenBank/DDBJ databases">
        <title>Telomere length de novo assembly of all 7 chromosomes of the fungus, Metarhizium brunneum, using a novel assembly pipeline.</title>
        <authorList>
            <person name="Saud z."/>
            <person name="Kortsinoglou A."/>
            <person name="Kouvelis V.N."/>
            <person name="Butt T.M."/>
        </authorList>
    </citation>
    <scope>NUCLEOTIDE SEQUENCE [LARGE SCALE GENOMIC DNA]</scope>
    <source>
        <strain evidence="9 10">4556</strain>
    </source>
</reference>
<feature type="transmembrane region" description="Helical" evidence="8">
    <location>
        <begin position="367"/>
        <end position="386"/>
    </location>
</feature>
<dbReference type="Proteomes" id="UP000510686">
    <property type="component" value="Chromosome 4"/>
</dbReference>
<dbReference type="GO" id="GO:0000319">
    <property type="term" value="F:sulfite transmembrane transporter activity"/>
    <property type="evidence" value="ECO:0007669"/>
    <property type="project" value="TreeGrafter"/>
</dbReference>
<dbReference type="OrthoDB" id="1099at2759"/>
<dbReference type="RefSeq" id="XP_065987051.1">
    <property type="nucleotide sequence ID" value="XM_066130947.1"/>
</dbReference>
<comment type="similarity">
    <text evidence="2">Belongs to the tellurite-resistance/dicarboxylate transporter (TDT) family.</text>
</comment>
<dbReference type="CDD" id="cd09299">
    <property type="entry name" value="TDT"/>
    <property type="match status" value="1"/>
</dbReference>
<evidence type="ECO:0000256" key="2">
    <source>
        <dbReference type="ARBA" id="ARBA00008566"/>
    </source>
</evidence>
<dbReference type="KEGG" id="mbrn:26241981"/>
<dbReference type="AlphaFoldDB" id="A0A7D5UZB8"/>
<proteinExistence type="inferred from homology"/>
<comment type="subcellular location">
    <subcellularLocation>
        <location evidence="1">Cell membrane</location>
        <topology evidence="1">Multi-pass membrane protein</topology>
    </subcellularLocation>
</comment>
<evidence type="ECO:0000313" key="10">
    <source>
        <dbReference type="Proteomes" id="UP000510686"/>
    </source>
</evidence>
<keyword evidence="4" id="KW-1003">Cell membrane</keyword>
<keyword evidence="5 8" id="KW-0812">Transmembrane</keyword>
<feature type="transmembrane region" description="Helical" evidence="8">
    <location>
        <begin position="297"/>
        <end position="317"/>
    </location>
</feature>
<keyword evidence="6 8" id="KW-1133">Transmembrane helix</keyword>
<feature type="transmembrane region" description="Helical" evidence="8">
    <location>
        <begin position="337"/>
        <end position="355"/>
    </location>
</feature>
<dbReference type="Gene3D" id="1.50.10.150">
    <property type="entry name" value="Voltage-dependent anion channel"/>
    <property type="match status" value="1"/>
</dbReference>
<dbReference type="GO" id="GO:0005886">
    <property type="term" value="C:plasma membrane"/>
    <property type="evidence" value="ECO:0007669"/>
    <property type="project" value="UniProtKB-SubCell"/>
</dbReference>
<dbReference type="Pfam" id="PF03595">
    <property type="entry name" value="SLAC1"/>
    <property type="match status" value="1"/>
</dbReference>
<dbReference type="PANTHER" id="PTHR31686:SF3">
    <property type="entry name" value="ACID TRANSPORT PROTEIN, PUTATIVE (AFU_ORTHOLOGUE AFUA_4G09410)-RELATED"/>
    <property type="match status" value="1"/>
</dbReference>
<keyword evidence="10" id="KW-1185">Reference proteome</keyword>
<dbReference type="GeneID" id="26241981"/>
<dbReference type="PANTHER" id="PTHR31686">
    <property type="match status" value="1"/>
</dbReference>
<dbReference type="InterPro" id="IPR038665">
    <property type="entry name" value="Voltage-dep_anion_channel_sf"/>
</dbReference>
<feature type="transmembrane region" description="Helical" evidence="8">
    <location>
        <begin position="130"/>
        <end position="155"/>
    </location>
</feature>
<organism evidence="9 10">
    <name type="scientific">Metarhizium brunneum</name>
    <dbReference type="NCBI Taxonomy" id="500148"/>
    <lineage>
        <taxon>Eukaryota</taxon>
        <taxon>Fungi</taxon>
        <taxon>Dikarya</taxon>
        <taxon>Ascomycota</taxon>
        <taxon>Pezizomycotina</taxon>
        <taxon>Sordariomycetes</taxon>
        <taxon>Hypocreomycetidae</taxon>
        <taxon>Hypocreales</taxon>
        <taxon>Clavicipitaceae</taxon>
        <taxon>Metarhizium</taxon>
    </lineage>
</organism>
<gene>
    <name evidence="9" type="primary">SSU1_1</name>
    <name evidence="9" type="ORF">G6M90_00g071100</name>
</gene>
<dbReference type="InterPro" id="IPR004695">
    <property type="entry name" value="SLAC1/Mae1/Ssu1/TehA"/>
</dbReference>
<evidence type="ECO:0000313" key="9">
    <source>
        <dbReference type="EMBL" id="QLI70595.1"/>
    </source>
</evidence>
<feature type="transmembrane region" description="Helical" evidence="8">
    <location>
        <begin position="204"/>
        <end position="227"/>
    </location>
</feature>
<accession>A0A7D5UZB8</accession>
<evidence type="ECO:0000256" key="7">
    <source>
        <dbReference type="ARBA" id="ARBA00023136"/>
    </source>
</evidence>